<dbReference type="Pfam" id="PF07883">
    <property type="entry name" value="Cupin_2"/>
    <property type="match status" value="1"/>
</dbReference>
<dbReference type="AlphaFoldDB" id="A0A438ADE1"/>
<dbReference type="OrthoDB" id="9791759at2"/>
<dbReference type="Proteomes" id="UP000285908">
    <property type="component" value="Unassembled WGS sequence"/>
</dbReference>
<feature type="compositionally biased region" description="Low complexity" evidence="1">
    <location>
        <begin position="134"/>
        <end position="144"/>
    </location>
</feature>
<comment type="caution">
    <text evidence="3">The sequence shown here is derived from an EMBL/GenBank/DDBJ whole genome shotgun (WGS) entry which is preliminary data.</text>
</comment>
<dbReference type="InterPro" id="IPR011051">
    <property type="entry name" value="RmlC_Cupin_sf"/>
</dbReference>
<dbReference type="Gene3D" id="2.60.120.10">
    <property type="entry name" value="Jelly Rolls"/>
    <property type="match status" value="1"/>
</dbReference>
<evidence type="ECO:0000256" key="1">
    <source>
        <dbReference type="SAM" id="MobiDB-lite"/>
    </source>
</evidence>
<keyword evidence="4" id="KW-1185">Reference proteome</keyword>
<reference evidence="3 4" key="1">
    <citation type="submission" date="2018-11" db="EMBL/GenBank/DDBJ databases">
        <title>Mesobaculum littorinae gen. nov., sp. nov., isolated from Littorina scabra that represents a novel genus of the order Rhodobacteraceae.</title>
        <authorList>
            <person name="Li F."/>
        </authorList>
    </citation>
    <scope>NUCLEOTIDE SEQUENCE [LARGE SCALE GENOMIC DNA]</scope>
    <source>
        <strain evidence="3 4">M0103</strain>
    </source>
</reference>
<dbReference type="PANTHER" id="PTHR36448:SF2">
    <property type="entry name" value="CUPIN TYPE-1 DOMAIN-CONTAINING PROTEIN"/>
    <property type="match status" value="1"/>
</dbReference>
<name>A0A438ADE1_9RHOB</name>
<feature type="region of interest" description="Disordered" evidence="1">
    <location>
        <begin position="123"/>
        <end position="165"/>
    </location>
</feature>
<gene>
    <name evidence="3" type="ORF">EKE94_17660</name>
</gene>
<organism evidence="3 4">
    <name type="scientific">Mesobaculum littorinae</name>
    <dbReference type="NCBI Taxonomy" id="2486419"/>
    <lineage>
        <taxon>Bacteria</taxon>
        <taxon>Pseudomonadati</taxon>
        <taxon>Pseudomonadota</taxon>
        <taxon>Alphaproteobacteria</taxon>
        <taxon>Rhodobacterales</taxon>
        <taxon>Roseobacteraceae</taxon>
        <taxon>Mesobaculum</taxon>
    </lineage>
</organism>
<dbReference type="EMBL" id="RQXX01000009">
    <property type="protein sequence ID" value="RVV96704.1"/>
    <property type="molecule type" value="Genomic_DNA"/>
</dbReference>
<proteinExistence type="predicted"/>
<feature type="domain" description="Cupin type-2" evidence="2">
    <location>
        <begin position="58"/>
        <end position="110"/>
    </location>
</feature>
<dbReference type="InterPro" id="IPR047121">
    <property type="entry name" value="YjiB-like"/>
</dbReference>
<dbReference type="PIRSF" id="PIRSF019307">
    <property type="entry name" value="UCP019307"/>
    <property type="match status" value="1"/>
</dbReference>
<evidence type="ECO:0000259" key="2">
    <source>
        <dbReference type="Pfam" id="PF07883"/>
    </source>
</evidence>
<dbReference type="RefSeq" id="WP_127907963.1">
    <property type="nucleotide sequence ID" value="NZ_RQXX01000009.1"/>
</dbReference>
<dbReference type="InterPro" id="IPR014710">
    <property type="entry name" value="RmlC-like_jellyroll"/>
</dbReference>
<dbReference type="SUPFAM" id="SSF51182">
    <property type="entry name" value="RmlC-like cupins"/>
    <property type="match status" value="1"/>
</dbReference>
<dbReference type="CDD" id="cd02219">
    <property type="entry name" value="cupin_YjlB-like"/>
    <property type="match status" value="1"/>
</dbReference>
<dbReference type="InterPro" id="IPR013096">
    <property type="entry name" value="Cupin_2"/>
</dbReference>
<dbReference type="PANTHER" id="PTHR36448">
    <property type="entry name" value="BLR7373 PROTEIN"/>
    <property type="match status" value="1"/>
</dbReference>
<evidence type="ECO:0000313" key="3">
    <source>
        <dbReference type="EMBL" id="RVV96704.1"/>
    </source>
</evidence>
<evidence type="ECO:0000313" key="4">
    <source>
        <dbReference type="Proteomes" id="UP000285908"/>
    </source>
</evidence>
<protein>
    <submittedName>
        <fullName evidence="3">Cupin domain-containing protein</fullName>
    </submittedName>
</protein>
<sequence length="165" mass="16988">MSEAERISVPGTAGIPNHPRWPALILRGAAPGGSDAIRARFAGNGWVGLWDWTIYDIQHWHPESHEALGVSAGHARVQIGGPEGPVAEVAAGDVIVLPAGTGHCLLSSSDDFGVVGAYPPGQAAPEALRDDPDAAQAAQPRIAAVPPPQTDPVHGASGPVTELWT</sequence>
<dbReference type="InterPro" id="IPR014500">
    <property type="entry name" value="UCP019307_cupin"/>
</dbReference>
<accession>A0A438ADE1</accession>